<name>A0ABS6WR49_9HYPH</name>
<evidence type="ECO:0000313" key="3">
    <source>
        <dbReference type="EMBL" id="MBW3098447.1"/>
    </source>
</evidence>
<accession>A0ABS6WR49</accession>
<keyword evidence="1" id="KW-0560">Oxidoreductase</keyword>
<evidence type="ECO:0000313" key="4">
    <source>
        <dbReference type="Proteomes" id="UP001430804"/>
    </source>
</evidence>
<dbReference type="InterPro" id="IPR045010">
    <property type="entry name" value="MDR_fam"/>
</dbReference>
<comment type="caution">
    <text evidence="3">The sequence shown here is derived from an EMBL/GenBank/DDBJ whole genome shotgun (WGS) entry which is preliminary data.</text>
</comment>
<dbReference type="EMBL" id="JAHWQX010000003">
    <property type="protein sequence ID" value="MBW3098447.1"/>
    <property type="molecule type" value="Genomic_DNA"/>
</dbReference>
<dbReference type="Proteomes" id="UP001430804">
    <property type="component" value="Unassembled WGS sequence"/>
</dbReference>
<organism evidence="3 4">
    <name type="scientific">Pseudohoeflea coraliihabitans</name>
    <dbReference type="NCBI Taxonomy" id="2860393"/>
    <lineage>
        <taxon>Bacteria</taxon>
        <taxon>Pseudomonadati</taxon>
        <taxon>Pseudomonadota</taxon>
        <taxon>Alphaproteobacteria</taxon>
        <taxon>Hyphomicrobiales</taxon>
        <taxon>Rhizobiaceae</taxon>
        <taxon>Pseudohoeflea</taxon>
    </lineage>
</organism>
<evidence type="ECO:0000259" key="2">
    <source>
        <dbReference type="SMART" id="SM00829"/>
    </source>
</evidence>
<reference evidence="3" key="1">
    <citation type="submission" date="2021-07" db="EMBL/GenBank/DDBJ databases">
        <title>Pseudohoeflea marina sp. nov. a polyhydroxyalcanoate-producing bacterium.</title>
        <authorList>
            <person name="Zheng W."/>
            <person name="Yu S."/>
            <person name="Huang Y."/>
        </authorList>
    </citation>
    <scope>NUCLEOTIDE SEQUENCE</scope>
    <source>
        <strain evidence="3">DP4N28-3</strain>
    </source>
</reference>
<dbReference type="RefSeq" id="WP_219202453.1">
    <property type="nucleotide sequence ID" value="NZ_JAHWQX010000003.1"/>
</dbReference>
<evidence type="ECO:0000256" key="1">
    <source>
        <dbReference type="ARBA" id="ARBA00023002"/>
    </source>
</evidence>
<sequence>MNRQWQLASRPAAEPRTADFRLRELAIPEGPRRGEVLLRNRYLSLDPYMRWRMNDAKSYAPPVGLGEVMVGATISEVVASEAEGLAPGDLVVAGGGWQDYALQPAAAVRRIDSDGVEPIAYLGALGSPGFTAYAGLMKIAQPQPGETVVVGAATGPVGSMVGQLARSAGCSTVAIAGGAEKCGLARSHFGFDAAVDHRDANFKDRLAAACPKGIDVYFENIGGPVLDAVIPLLNDFARVPVCGVISQYNGAAGMPATTPLDTLMRNALVKRLTLRGFIVTDFAEYRDEFIAKVAPLVTSGAIARLEDVVDGLERAPEAFVGMLRGANRGKLIVRID</sequence>
<dbReference type="InterPro" id="IPR041694">
    <property type="entry name" value="ADH_N_2"/>
</dbReference>
<dbReference type="CDD" id="cd05288">
    <property type="entry name" value="PGDH"/>
    <property type="match status" value="1"/>
</dbReference>
<protein>
    <submittedName>
        <fullName evidence="3">NADP-dependent oxidoreductase</fullName>
    </submittedName>
</protein>
<gene>
    <name evidence="3" type="ORF">KY465_14280</name>
</gene>
<dbReference type="Pfam" id="PF00107">
    <property type="entry name" value="ADH_zinc_N"/>
    <property type="match status" value="1"/>
</dbReference>
<feature type="domain" description="Enoyl reductase (ER)" evidence="2">
    <location>
        <begin position="16"/>
        <end position="333"/>
    </location>
</feature>
<dbReference type="Pfam" id="PF16884">
    <property type="entry name" value="ADH_N_2"/>
    <property type="match status" value="1"/>
</dbReference>
<keyword evidence="4" id="KW-1185">Reference proteome</keyword>
<dbReference type="PANTHER" id="PTHR43205:SF7">
    <property type="entry name" value="PROSTAGLANDIN REDUCTASE 1"/>
    <property type="match status" value="1"/>
</dbReference>
<dbReference type="InterPro" id="IPR013149">
    <property type="entry name" value="ADH-like_C"/>
</dbReference>
<dbReference type="PANTHER" id="PTHR43205">
    <property type="entry name" value="PROSTAGLANDIN REDUCTASE"/>
    <property type="match status" value="1"/>
</dbReference>
<dbReference type="SMART" id="SM00829">
    <property type="entry name" value="PKS_ER"/>
    <property type="match status" value="1"/>
</dbReference>
<proteinExistence type="predicted"/>
<dbReference type="InterPro" id="IPR020843">
    <property type="entry name" value="ER"/>
</dbReference>